<dbReference type="EMBL" id="JACGZW010000001">
    <property type="protein sequence ID" value="MBB1151971.1"/>
    <property type="molecule type" value="Genomic_DNA"/>
</dbReference>
<feature type="domain" description="Bacterial bifunctional deaminase-reductase C-terminal" evidence="1">
    <location>
        <begin position="88"/>
        <end position="186"/>
    </location>
</feature>
<organism evidence="2 3">
    <name type="scientific">Amycolatopsis dendrobii</name>
    <dbReference type="NCBI Taxonomy" id="2760662"/>
    <lineage>
        <taxon>Bacteria</taxon>
        <taxon>Bacillati</taxon>
        <taxon>Actinomycetota</taxon>
        <taxon>Actinomycetes</taxon>
        <taxon>Pseudonocardiales</taxon>
        <taxon>Pseudonocardiaceae</taxon>
        <taxon>Amycolatopsis</taxon>
    </lineage>
</organism>
<evidence type="ECO:0000313" key="3">
    <source>
        <dbReference type="Proteomes" id="UP000526734"/>
    </source>
</evidence>
<accession>A0A7W3VRQ7</accession>
<dbReference type="SUPFAM" id="SSF53597">
    <property type="entry name" value="Dihydrofolate reductase-like"/>
    <property type="match status" value="1"/>
</dbReference>
<evidence type="ECO:0000259" key="1">
    <source>
        <dbReference type="Pfam" id="PF01872"/>
    </source>
</evidence>
<keyword evidence="3" id="KW-1185">Reference proteome</keyword>
<reference evidence="2 3" key="1">
    <citation type="submission" date="2020-08" db="EMBL/GenBank/DDBJ databases">
        <title>Amycolatopsis sp. nov. DR6-1 isolated from Dendrobium heterocarpum.</title>
        <authorList>
            <person name="Tedsree N."/>
            <person name="Kuncharoen N."/>
            <person name="Likhitwitayawuid K."/>
            <person name="Tanasupawat S."/>
        </authorList>
    </citation>
    <scope>NUCLEOTIDE SEQUENCE [LARGE SCALE GENOMIC DNA]</scope>
    <source>
        <strain evidence="2 3">DR6-1</strain>
    </source>
</reference>
<dbReference type="Pfam" id="PF01872">
    <property type="entry name" value="RibD_C"/>
    <property type="match status" value="1"/>
</dbReference>
<dbReference type="AlphaFoldDB" id="A0A7W3VRQ7"/>
<proteinExistence type="predicted"/>
<evidence type="ECO:0000313" key="2">
    <source>
        <dbReference type="EMBL" id="MBB1151971.1"/>
    </source>
</evidence>
<dbReference type="PANTHER" id="PTHR38011">
    <property type="entry name" value="DIHYDROFOLATE REDUCTASE FAMILY PROTEIN (AFU_ORTHOLOGUE AFUA_8G06820)"/>
    <property type="match status" value="1"/>
</dbReference>
<sequence>MRKLVYLVASTLDGFIAAPTREDPTGSVFQFEGDHAEPLLREYPEMVPTHLRPVLGIEDTPHRHFDTVVEGRVSYQMGVDLGVPDAYTHLRHYVFSRTMTEAPGPAVQVVGTDPAEKIRELKKEDGKDIWLVGGGALAGALRDEVDELHLKLYPVVIGSGAPLFDAGFSVDSYRLADSRTFESGVALLRYVRA</sequence>
<dbReference type="GO" id="GO:0009231">
    <property type="term" value="P:riboflavin biosynthetic process"/>
    <property type="evidence" value="ECO:0007669"/>
    <property type="project" value="InterPro"/>
</dbReference>
<comment type="caution">
    <text evidence="2">The sequence shown here is derived from an EMBL/GenBank/DDBJ whole genome shotgun (WGS) entry which is preliminary data.</text>
</comment>
<protein>
    <submittedName>
        <fullName evidence="2">Dihydrofolate reductase family protein</fullName>
    </submittedName>
</protein>
<dbReference type="InterPro" id="IPR002734">
    <property type="entry name" value="RibDG_C"/>
</dbReference>
<dbReference type="Proteomes" id="UP000526734">
    <property type="component" value="Unassembled WGS sequence"/>
</dbReference>
<dbReference type="PANTHER" id="PTHR38011:SF11">
    <property type="entry name" value="2,5-DIAMINO-6-RIBOSYLAMINO-4(3H)-PYRIMIDINONE 5'-PHOSPHATE REDUCTASE"/>
    <property type="match status" value="1"/>
</dbReference>
<gene>
    <name evidence="2" type="ORF">H4281_02370</name>
</gene>
<dbReference type="GO" id="GO:0008703">
    <property type="term" value="F:5-amino-6-(5-phosphoribosylamino)uracil reductase activity"/>
    <property type="evidence" value="ECO:0007669"/>
    <property type="project" value="InterPro"/>
</dbReference>
<dbReference type="RefSeq" id="WP_182889193.1">
    <property type="nucleotide sequence ID" value="NZ_JACGZW010000001.1"/>
</dbReference>
<dbReference type="InterPro" id="IPR050765">
    <property type="entry name" value="Riboflavin_Biosynth_HTPR"/>
</dbReference>
<dbReference type="Gene3D" id="3.40.430.10">
    <property type="entry name" value="Dihydrofolate Reductase, subunit A"/>
    <property type="match status" value="1"/>
</dbReference>
<name>A0A7W3VRQ7_9PSEU</name>
<dbReference type="InterPro" id="IPR024072">
    <property type="entry name" value="DHFR-like_dom_sf"/>
</dbReference>